<accession>A0A0J9X952</accession>
<organism evidence="6 7">
    <name type="scientific">Geotrichum candidum</name>
    <name type="common">Oospora lactis</name>
    <name type="synonym">Dipodascus geotrichum</name>
    <dbReference type="NCBI Taxonomy" id="1173061"/>
    <lineage>
        <taxon>Eukaryota</taxon>
        <taxon>Fungi</taxon>
        <taxon>Dikarya</taxon>
        <taxon>Ascomycota</taxon>
        <taxon>Saccharomycotina</taxon>
        <taxon>Dipodascomycetes</taxon>
        <taxon>Dipodascales</taxon>
        <taxon>Dipodascaceae</taxon>
        <taxon>Geotrichum</taxon>
    </lineage>
</organism>
<feature type="transmembrane region" description="Helical" evidence="5">
    <location>
        <begin position="71"/>
        <end position="99"/>
    </location>
</feature>
<evidence type="ECO:0000256" key="1">
    <source>
        <dbReference type="ARBA" id="ARBA00022676"/>
    </source>
</evidence>
<dbReference type="PANTHER" id="PTHR31306:SF10">
    <property type="entry name" value="ALPHA-1,6-MANNOSYLTRANSFERASE MNN11-RELATED"/>
    <property type="match status" value="1"/>
</dbReference>
<evidence type="ECO:0000256" key="2">
    <source>
        <dbReference type="ARBA" id="ARBA00022679"/>
    </source>
</evidence>
<dbReference type="STRING" id="1173061.A0A0J9X952"/>
<dbReference type="GO" id="GO:0006487">
    <property type="term" value="P:protein N-linked glycosylation"/>
    <property type="evidence" value="ECO:0007669"/>
    <property type="project" value="TreeGrafter"/>
</dbReference>
<keyword evidence="3" id="KW-0175">Coiled coil</keyword>
<dbReference type="Proteomes" id="UP000242525">
    <property type="component" value="Unassembled WGS sequence"/>
</dbReference>
<protein>
    <submittedName>
        <fullName evidence="6">Similar to Saccharomyces cerevisiae YJL183W MNN11 Subunit of a Golgi mannosyltransferase complex</fullName>
    </submittedName>
</protein>
<reference evidence="6" key="1">
    <citation type="submission" date="2014-03" db="EMBL/GenBank/DDBJ databases">
        <authorList>
            <person name="Casaregola S."/>
        </authorList>
    </citation>
    <scope>NUCLEOTIDE SEQUENCE [LARGE SCALE GENOMIC DNA]</scope>
    <source>
        <strain evidence="6">CLIB 918</strain>
    </source>
</reference>
<keyword evidence="5" id="KW-0472">Membrane</keyword>
<sequence>MARIRKTSVSLPLYDTNSAASTTTTTENHSLPRSENPATPSDPYDHDTYKPHHGTSGHGNSFWRSFNFQKLLAATSGSGLAGTIVTAYALVWLVSVILLGPSGTGNGLSAALWGHEEVSRTGTSFRHNKYISKHHPIVDAAQFYAGEDPAVTAPKEIKFTNDRLIYPDVSEALLPFHSLNDFEEEMKFRELDDTDPHSAAKRAALEHARAVKQQERKKAQAKLEKSSLATTVFRSSAGPATSGPAVVLVLALNPETHSVQYMMTVLENRKKYAAAHGYGLYVRYTTDFKAEYSQAFDWEKTRREQLTETDPQLAAAMGRGPDGRPVKPKTWTWAKVAILKHALLAFPDAKHFWYLDAHAVVTDFNVRVTDRFVDAEALDSIMMRDAPLKLALPASAQRGDMDEDQGAYHYGDTTTGVKTYKNTQPQHTHLVVTQGRTGVNTASFLLTNLDRDGGREYAHALLDHWRDPLSRSYQGYRARETAALSHILHWHPSFLARTALVPTTQLAPLTSKSLWGLDTAWDIDEYNRLAYSTEDKSQFVAVLVACQYGSPKECLEEVISL</sequence>
<feature type="coiled-coil region" evidence="3">
    <location>
        <begin position="202"/>
        <end position="231"/>
    </location>
</feature>
<keyword evidence="5" id="KW-1133">Transmembrane helix</keyword>
<dbReference type="GO" id="GO:0000136">
    <property type="term" value="C:mannan polymerase complex"/>
    <property type="evidence" value="ECO:0007669"/>
    <property type="project" value="TreeGrafter"/>
</dbReference>
<dbReference type="InterPro" id="IPR008630">
    <property type="entry name" value="Glyco_trans_34"/>
</dbReference>
<proteinExistence type="predicted"/>
<dbReference type="AlphaFoldDB" id="A0A0J9X952"/>
<name>A0A0J9X952_GEOCN</name>
<dbReference type="OrthoDB" id="205108at2759"/>
<comment type="caution">
    <text evidence="6">The sequence shown here is derived from an EMBL/GenBank/DDBJ whole genome shotgun (WGS) entry which is preliminary data.</text>
</comment>
<evidence type="ECO:0000313" key="7">
    <source>
        <dbReference type="Proteomes" id="UP000242525"/>
    </source>
</evidence>
<dbReference type="EMBL" id="CCBN010000005">
    <property type="protein sequence ID" value="CDO53708.1"/>
    <property type="molecule type" value="Genomic_DNA"/>
</dbReference>
<keyword evidence="7" id="KW-1185">Reference proteome</keyword>
<feature type="compositionally biased region" description="Polar residues" evidence="4">
    <location>
        <begin position="27"/>
        <end position="39"/>
    </location>
</feature>
<keyword evidence="5" id="KW-0812">Transmembrane</keyword>
<dbReference type="Pfam" id="PF05637">
    <property type="entry name" value="Glyco_transf_34"/>
    <property type="match status" value="2"/>
</dbReference>
<gene>
    <name evidence="6" type="ORF">BN980_GECA05s05906g</name>
</gene>
<evidence type="ECO:0000313" key="6">
    <source>
        <dbReference type="EMBL" id="CDO53708.1"/>
    </source>
</evidence>
<evidence type="ECO:0000256" key="5">
    <source>
        <dbReference type="SAM" id="Phobius"/>
    </source>
</evidence>
<dbReference type="PANTHER" id="PTHR31306">
    <property type="entry name" value="ALPHA-1,6-MANNOSYLTRANSFERASE MNN11-RELATED"/>
    <property type="match status" value="1"/>
</dbReference>
<feature type="compositionally biased region" description="Low complexity" evidence="4">
    <location>
        <begin position="16"/>
        <end position="26"/>
    </location>
</feature>
<dbReference type="GO" id="GO:0000009">
    <property type="term" value="F:alpha-1,6-mannosyltransferase activity"/>
    <property type="evidence" value="ECO:0007669"/>
    <property type="project" value="TreeGrafter"/>
</dbReference>
<keyword evidence="2" id="KW-0808">Transferase</keyword>
<keyword evidence="1 6" id="KW-0328">Glycosyltransferase</keyword>
<feature type="region of interest" description="Disordered" evidence="4">
    <location>
        <begin position="15"/>
        <end position="56"/>
    </location>
</feature>
<evidence type="ECO:0000256" key="3">
    <source>
        <dbReference type="SAM" id="Coils"/>
    </source>
</evidence>
<evidence type="ECO:0000256" key="4">
    <source>
        <dbReference type="SAM" id="MobiDB-lite"/>
    </source>
</evidence>